<feature type="compositionally biased region" description="Basic and acidic residues" evidence="6">
    <location>
        <begin position="273"/>
        <end position="285"/>
    </location>
</feature>
<comment type="subcellular location">
    <subcellularLocation>
        <location evidence="1">Membrane</location>
        <topology evidence="1">Multi-pass membrane protein</topology>
    </subcellularLocation>
</comment>
<keyword evidence="10" id="KW-1185">Reference proteome</keyword>
<feature type="transmembrane region" description="Helical" evidence="7">
    <location>
        <begin position="139"/>
        <end position="163"/>
    </location>
</feature>
<dbReference type="AlphaFoldDB" id="A0AAE0WVM4"/>
<feature type="transmembrane region" description="Helical" evidence="7">
    <location>
        <begin position="52"/>
        <end position="81"/>
    </location>
</feature>
<evidence type="ECO:0000256" key="1">
    <source>
        <dbReference type="ARBA" id="ARBA00004141"/>
    </source>
</evidence>
<name>A0AAE0WVM4_9PEZI</name>
<dbReference type="Proteomes" id="UP001274830">
    <property type="component" value="Unassembled WGS sequence"/>
</dbReference>
<keyword evidence="2 7" id="KW-0812">Transmembrane</keyword>
<evidence type="ECO:0000313" key="9">
    <source>
        <dbReference type="EMBL" id="KAK3679028.1"/>
    </source>
</evidence>
<keyword evidence="4 7" id="KW-0472">Membrane</keyword>
<feature type="region of interest" description="Disordered" evidence="6">
    <location>
        <begin position="318"/>
        <end position="340"/>
    </location>
</feature>
<feature type="transmembrane region" description="Helical" evidence="7">
    <location>
        <begin position="12"/>
        <end position="32"/>
    </location>
</feature>
<dbReference type="EMBL" id="JAUTXT010000003">
    <property type="protein sequence ID" value="KAK3679028.1"/>
    <property type="molecule type" value="Genomic_DNA"/>
</dbReference>
<keyword evidence="3 7" id="KW-1133">Transmembrane helix</keyword>
<evidence type="ECO:0000256" key="2">
    <source>
        <dbReference type="ARBA" id="ARBA00022692"/>
    </source>
</evidence>
<accession>A0AAE0WVM4</accession>
<gene>
    <name evidence="9" type="ORF">LTR78_001481</name>
</gene>
<feature type="transmembrane region" description="Helical" evidence="7">
    <location>
        <begin position="93"/>
        <end position="114"/>
    </location>
</feature>
<dbReference type="PANTHER" id="PTHR33048">
    <property type="entry name" value="PTH11-LIKE INTEGRAL MEMBRANE PROTEIN (AFU_ORTHOLOGUE AFUA_5G11245)"/>
    <property type="match status" value="1"/>
</dbReference>
<comment type="similarity">
    <text evidence="5">Belongs to the SAT4 family.</text>
</comment>
<dbReference type="InterPro" id="IPR049326">
    <property type="entry name" value="Rhodopsin_dom_fungi"/>
</dbReference>
<reference evidence="9" key="1">
    <citation type="submission" date="2023-07" db="EMBL/GenBank/DDBJ databases">
        <title>Black Yeasts Isolated from many extreme environments.</title>
        <authorList>
            <person name="Coleine C."/>
            <person name="Stajich J.E."/>
            <person name="Selbmann L."/>
        </authorList>
    </citation>
    <scope>NUCLEOTIDE SEQUENCE</scope>
    <source>
        <strain evidence="9">CCFEE 5485</strain>
    </source>
</reference>
<evidence type="ECO:0000256" key="3">
    <source>
        <dbReference type="ARBA" id="ARBA00022989"/>
    </source>
</evidence>
<feature type="transmembrane region" description="Helical" evidence="7">
    <location>
        <begin position="175"/>
        <end position="197"/>
    </location>
</feature>
<sequence>MTFLEGSIGWDDWTILLAFVLLIPSNTLVQLMTRHGLGQDVWNVLPDDIDKIFFYFYVGEYFYFAVIVVTKVSIILLYLRIFPSSISARFRTISYTIIGLLIAYWLAITLALALQCRPVHTVWQAWDGEHEGKCLNVAYIVYISTALNISFDLVVILLPIPKLAKLQVRDTRKKVGVILTFLIGLFVTVCSIIRLLYLTQWGSLSNFTYHYNAIGLWSGIECDVGVFCACMPTVLGPVMYFFRERVPSMGSHTRSKEASRAESRIRRLPSSASEHEAGGQRDPKDRSWQKVYDLRYEQRSADVVEMIAQDPLRTLRTTGPLEMARSNPGGYRHEYADQWR</sequence>
<comment type="caution">
    <text evidence="9">The sequence shown here is derived from an EMBL/GenBank/DDBJ whole genome shotgun (WGS) entry which is preliminary data.</text>
</comment>
<dbReference type="GO" id="GO:0016020">
    <property type="term" value="C:membrane"/>
    <property type="evidence" value="ECO:0007669"/>
    <property type="project" value="UniProtKB-SubCell"/>
</dbReference>
<evidence type="ECO:0000256" key="7">
    <source>
        <dbReference type="SAM" id="Phobius"/>
    </source>
</evidence>
<evidence type="ECO:0000256" key="6">
    <source>
        <dbReference type="SAM" id="MobiDB-lite"/>
    </source>
</evidence>
<evidence type="ECO:0000256" key="4">
    <source>
        <dbReference type="ARBA" id="ARBA00023136"/>
    </source>
</evidence>
<evidence type="ECO:0000256" key="5">
    <source>
        <dbReference type="ARBA" id="ARBA00038359"/>
    </source>
</evidence>
<dbReference type="InterPro" id="IPR052337">
    <property type="entry name" value="SAT4-like"/>
</dbReference>
<feature type="compositionally biased region" description="Basic and acidic residues" evidence="6">
    <location>
        <begin position="254"/>
        <end position="265"/>
    </location>
</feature>
<feature type="compositionally biased region" description="Basic and acidic residues" evidence="6">
    <location>
        <begin position="331"/>
        <end position="340"/>
    </location>
</feature>
<dbReference type="PANTHER" id="PTHR33048:SF160">
    <property type="entry name" value="SAT4 FAMILY MEMBRANE PROTEIN"/>
    <property type="match status" value="1"/>
</dbReference>
<feature type="domain" description="Rhodopsin" evidence="8">
    <location>
        <begin position="4"/>
        <end position="234"/>
    </location>
</feature>
<protein>
    <recommendedName>
        <fullName evidence="8">Rhodopsin domain-containing protein</fullName>
    </recommendedName>
</protein>
<organism evidence="9 10">
    <name type="scientific">Recurvomyces mirabilis</name>
    <dbReference type="NCBI Taxonomy" id="574656"/>
    <lineage>
        <taxon>Eukaryota</taxon>
        <taxon>Fungi</taxon>
        <taxon>Dikarya</taxon>
        <taxon>Ascomycota</taxon>
        <taxon>Pezizomycotina</taxon>
        <taxon>Dothideomycetes</taxon>
        <taxon>Dothideomycetidae</taxon>
        <taxon>Mycosphaerellales</taxon>
        <taxon>Teratosphaeriaceae</taxon>
        <taxon>Recurvomyces</taxon>
    </lineage>
</organism>
<feature type="transmembrane region" description="Helical" evidence="7">
    <location>
        <begin position="217"/>
        <end position="242"/>
    </location>
</feature>
<evidence type="ECO:0000313" key="10">
    <source>
        <dbReference type="Proteomes" id="UP001274830"/>
    </source>
</evidence>
<feature type="region of interest" description="Disordered" evidence="6">
    <location>
        <begin position="252"/>
        <end position="285"/>
    </location>
</feature>
<proteinExistence type="inferred from homology"/>
<evidence type="ECO:0000259" key="8">
    <source>
        <dbReference type="Pfam" id="PF20684"/>
    </source>
</evidence>
<dbReference type="Pfam" id="PF20684">
    <property type="entry name" value="Fung_rhodopsin"/>
    <property type="match status" value="1"/>
</dbReference>